<dbReference type="STRING" id="377629.TERTU_3746"/>
<feature type="repeat" description="TPR" evidence="1">
    <location>
        <begin position="573"/>
        <end position="606"/>
    </location>
</feature>
<dbReference type="InterPro" id="IPR019734">
    <property type="entry name" value="TPR_rpt"/>
</dbReference>
<dbReference type="PROSITE" id="PS50005">
    <property type="entry name" value="TPR"/>
    <property type="match status" value="2"/>
</dbReference>
<sequence length="964" mass="108885">MKPYRLIALAVAVHTLAGCAWLGLGEPNYGKTLADMSEAEIPRDPMPVEPTTMDQIEDSYRAALDVATDPAVRHQILVRLADLEMKRSEQDQLDAQTQKEFFGDAVSMYEELIKLNQERPINGELMSNERLLYRLSKAYALDGRMAASDAVLAELVESYPESAYAAEAEFRRAEQAFTYGDYEQAEKLYQQVVDAGENTPFYENAVYMHGWSEFKRGNNRAAIESFTVVLDRKLANADANLADLSSSDRNMVGDTLRVMGIVFSYLDGAEAITGIYNDLGQRHYQHLLYMQLGELYLEKKRFRDSADTFSHYIKTFPQTDYAPLFAVRAIDVLMKGNFPSEILPAKEQYVKDYGVYSSYWQSRSDDQRKMLLPQLHTYLEELSSYYHASAQDLKKQVARYQAAKANGKKPGFELPDETPQTYFLLAAGYYEQFLATFPGDEKTGEMTYLMAEANYEAGQLRPAIVAYEKVAYDLLDKEHGGEAGYAALIAMQELIDGFTVTSEADQTQLAEWRTHKINSSISFADYYPEDRRAAPVLTKAAQDVFQQGDLPRAVSIATRMTQWQPAPPASLQKTAWLVLGHSQFDLGNFNEADAAYRQVLTLLPEEDPERESVTERLAASMYKSSEQQIAAGDKMPAVAKMLQIASVAPGTTIAIKARYDAANLLMDMKNWSEAERVLLDFRTRYPEHELTATLPPKLAMIYQETEQWDKAAQQLAVMAKSGDPEVMRQSLYLSAELYEKSGDKARALEQYRSYANQYPAPFDIATEARFKLVSLYGESGESSKRYYWLKELVKADKAAGSARTDRSRYLAAMATAEFAEDDYNRFNSVKLTLPIKKSLRKKKAAMDQTLKSYRAVLDYGVAEFTTEANYRIGMLYAQLSRDLMDSQRPPGLDVLALEQYEILLEEQAYPFEEKAIDIHANNAQRAWEGLYDDGVKHSFDALAKLLPARYGKTEAQGEVSRGLH</sequence>
<dbReference type="AlphaFoldDB" id="C5BSC8"/>
<evidence type="ECO:0000313" key="3">
    <source>
        <dbReference type="Proteomes" id="UP000009080"/>
    </source>
</evidence>
<name>C5BSC8_TERTT</name>
<dbReference type="KEGG" id="ttu:TERTU_3746"/>
<reference evidence="2 3" key="1">
    <citation type="journal article" date="2009" name="PLoS ONE">
        <title>The complete genome of Teredinibacter turnerae T7901: an intracellular endosymbiont of marine wood-boring bivalves (shipworms).</title>
        <authorList>
            <person name="Yang J.C."/>
            <person name="Madupu R."/>
            <person name="Durkin A.S."/>
            <person name="Ekborg N.A."/>
            <person name="Pedamallu C.S."/>
            <person name="Hostetler J.B."/>
            <person name="Radune D."/>
            <person name="Toms B.S."/>
            <person name="Henrissat B."/>
            <person name="Coutinho P.M."/>
            <person name="Schwarz S."/>
            <person name="Field L."/>
            <person name="Trindade-Silva A.E."/>
            <person name="Soares C.A.G."/>
            <person name="Elshahawi S."/>
            <person name="Hanora A."/>
            <person name="Schmidt E.W."/>
            <person name="Haygood M.G."/>
            <person name="Posfai J."/>
            <person name="Benner J."/>
            <person name="Madinger C."/>
            <person name="Nove J."/>
            <person name="Anton B."/>
            <person name="Chaudhary K."/>
            <person name="Foster J."/>
            <person name="Holman A."/>
            <person name="Kumar S."/>
            <person name="Lessard P.A."/>
            <person name="Luyten Y.A."/>
            <person name="Slatko B."/>
            <person name="Wood N."/>
            <person name="Wu B."/>
            <person name="Teplitski M."/>
            <person name="Mougous J.D."/>
            <person name="Ward N."/>
            <person name="Eisen J.A."/>
            <person name="Badger J.H."/>
            <person name="Distel D.L."/>
        </authorList>
    </citation>
    <scope>NUCLEOTIDE SEQUENCE [LARGE SCALE GENOMIC DNA]</scope>
    <source>
        <strain evidence="3">ATCC 39867 / T7901</strain>
    </source>
</reference>
<dbReference type="EMBL" id="CP001614">
    <property type="protein sequence ID" value="ACR11872.1"/>
    <property type="molecule type" value="Genomic_DNA"/>
</dbReference>
<dbReference type="eggNOG" id="COG1729">
    <property type="taxonomic scope" value="Bacteria"/>
</dbReference>
<dbReference type="PROSITE" id="PS51257">
    <property type="entry name" value="PROKAR_LIPOPROTEIN"/>
    <property type="match status" value="1"/>
</dbReference>
<dbReference type="Pfam" id="PF13181">
    <property type="entry name" value="TPR_8"/>
    <property type="match status" value="1"/>
</dbReference>
<dbReference type="InterPro" id="IPR011990">
    <property type="entry name" value="TPR-like_helical_dom_sf"/>
</dbReference>
<organism evidence="2 3">
    <name type="scientific">Teredinibacter turnerae (strain ATCC 39867 / T7901)</name>
    <dbReference type="NCBI Taxonomy" id="377629"/>
    <lineage>
        <taxon>Bacteria</taxon>
        <taxon>Pseudomonadati</taxon>
        <taxon>Pseudomonadota</taxon>
        <taxon>Gammaproteobacteria</taxon>
        <taxon>Cellvibrionales</taxon>
        <taxon>Cellvibrionaceae</taxon>
        <taxon>Teredinibacter</taxon>
    </lineage>
</organism>
<keyword evidence="3" id="KW-1185">Reference proteome</keyword>
<protein>
    <submittedName>
        <fullName evidence="2">TPR repeat domain protein</fullName>
    </submittedName>
</protein>
<dbReference type="SUPFAM" id="SSF48452">
    <property type="entry name" value="TPR-like"/>
    <property type="match status" value="2"/>
</dbReference>
<evidence type="ECO:0000313" key="2">
    <source>
        <dbReference type="EMBL" id="ACR11872.1"/>
    </source>
</evidence>
<dbReference type="RefSeq" id="WP_015817983.1">
    <property type="nucleotide sequence ID" value="NC_012997.1"/>
</dbReference>
<dbReference type="Proteomes" id="UP000009080">
    <property type="component" value="Chromosome"/>
</dbReference>
<accession>C5BSC8</accession>
<gene>
    <name evidence="2" type="ordered locus">TERTU_3746</name>
</gene>
<feature type="repeat" description="TPR" evidence="1">
    <location>
        <begin position="286"/>
        <end position="319"/>
    </location>
</feature>
<dbReference type="HOGENOM" id="CLU_011873_0_0_6"/>
<dbReference type="OrthoDB" id="9806825at2"/>
<keyword evidence="1" id="KW-0802">TPR repeat</keyword>
<proteinExistence type="predicted"/>
<dbReference type="Pfam" id="PF13174">
    <property type="entry name" value="TPR_6"/>
    <property type="match status" value="2"/>
</dbReference>
<evidence type="ECO:0000256" key="1">
    <source>
        <dbReference type="PROSITE-ProRule" id="PRU00339"/>
    </source>
</evidence>
<dbReference type="Gene3D" id="1.25.40.10">
    <property type="entry name" value="Tetratricopeptide repeat domain"/>
    <property type="match status" value="4"/>
</dbReference>
<dbReference type="SMART" id="SM00028">
    <property type="entry name" value="TPR"/>
    <property type="match status" value="5"/>
</dbReference>